<protein>
    <submittedName>
        <fullName evidence="1">Uncharacterized protein</fullName>
    </submittedName>
</protein>
<dbReference type="STRING" id="1300222.I532_18667"/>
<dbReference type="AlphaFoldDB" id="M8DD05"/>
<sequence length="60" mass="6955">MTDIMIVDDQRIVRDGLKMILMDLRMRVMTGVEATKAVKETYPAAEQVMQGKRLLTRHCF</sequence>
<gene>
    <name evidence="1" type="ORF">I532_18667</name>
</gene>
<dbReference type="SUPFAM" id="SSF52172">
    <property type="entry name" value="CheY-like"/>
    <property type="match status" value="1"/>
</dbReference>
<evidence type="ECO:0000313" key="2">
    <source>
        <dbReference type="Proteomes" id="UP000012081"/>
    </source>
</evidence>
<dbReference type="Gene3D" id="3.40.50.2300">
    <property type="match status" value="1"/>
</dbReference>
<evidence type="ECO:0000313" key="1">
    <source>
        <dbReference type="EMBL" id="EMT51272.1"/>
    </source>
</evidence>
<dbReference type="PATRIC" id="fig|1300222.3.peg.3916"/>
<comment type="caution">
    <text evidence="1">The sequence shown here is derived from an EMBL/GenBank/DDBJ whole genome shotgun (WGS) entry which is preliminary data.</text>
</comment>
<dbReference type="Proteomes" id="UP000012081">
    <property type="component" value="Unassembled WGS sequence"/>
</dbReference>
<reference evidence="1 2" key="1">
    <citation type="submission" date="2013-03" db="EMBL/GenBank/DDBJ databases">
        <title>Assembly of a new bacterial strain Brevibacillus borstelensis AK1.</title>
        <authorList>
            <person name="Rajan I."/>
            <person name="PoliReddy D."/>
            <person name="Sugumar T."/>
            <person name="Rathinam K."/>
            <person name="Alqarawi S."/>
            <person name="Khalil A.B."/>
            <person name="Sivakumar N."/>
        </authorList>
    </citation>
    <scope>NUCLEOTIDE SEQUENCE [LARGE SCALE GENOMIC DNA]</scope>
    <source>
        <strain evidence="1 2">AK1</strain>
    </source>
</reference>
<organism evidence="1 2">
    <name type="scientific">Brevibacillus borstelensis AK1</name>
    <dbReference type="NCBI Taxonomy" id="1300222"/>
    <lineage>
        <taxon>Bacteria</taxon>
        <taxon>Bacillati</taxon>
        <taxon>Bacillota</taxon>
        <taxon>Bacilli</taxon>
        <taxon>Bacillales</taxon>
        <taxon>Paenibacillaceae</taxon>
        <taxon>Brevibacillus</taxon>
    </lineage>
</organism>
<keyword evidence="2" id="KW-1185">Reference proteome</keyword>
<proteinExistence type="predicted"/>
<name>M8DD05_9BACL</name>
<dbReference type="InterPro" id="IPR011006">
    <property type="entry name" value="CheY-like_superfamily"/>
</dbReference>
<dbReference type="RefSeq" id="WP_003390111.1">
    <property type="nucleotide sequence ID" value="NZ_APBN01000009.1"/>
</dbReference>
<dbReference type="EMBL" id="APBN01000009">
    <property type="protein sequence ID" value="EMT51272.1"/>
    <property type="molecule type" value="Genomic_DNA"/>
</dbReference>
<accession>M8DD05</accession>